<dbReference type="PANTHER" id="PTHR12381:SF66">
    <property type="entry name" value="HETEROGENEOUS NUCLEAR RIBONUCLEOPROTEIN U-LIKE PROTEIN 2"/>
    <property type="match status" value="1"/>
</dbReference>
<dbReference type="Pfam" id="PF13671">
    <property type="entry name" value="AAA_33"/>
    <property type="match status" value="1"/>
</dbReference>
<reference evidence="5" key="1">
    <citation type="submission" date="2020-10" db="EMBL/GenBank/DDBJ databases">
        <title>Chromosome-scale genome assembly of the Allis shad, Alosa alosa.</title>
        <authorList>
            <person name="Margot Z."/>
            <person name="Christophe K."/>
            <person name="Cabau C."/>
            <person name="Louis A."/>
            <person name="Berthelot C."/>
            <person name="Parey E."/>
            <person name="Roest Crollius H."/>
            <person name="Montfort J."/>
            <person name="Robinson-Rechavi M."/>
            <person name="Bucao C."/>
            <person name="Bouchez O."/>
            <person name="Gislard M."/>
            <person name="Lluch J."/>
            <person name="Milhes M."/>
            <person name="Lampietro C."/>
            <person name="Lopez Roques C."/>
            <person name="Donnadieu C."/>
            <person name="Braasch I."/>
            <person name="Desvignes T."/>
            <person name="Postlethwait J."/>
            <person name="Bobe J."/>
            <person name="Guiguen Y."/>
        </authorList>
    </citation>
    <scope>NUCLEOTIDE SEQUENCE</scope>
    <source>
        <strain evidence="5">M-15738</strain>
        <tissue evidence="5">Blood</tissue>
    </source>
</reference>
<keyword evidence="2" id="KW-0539">Nucleus</keyword>
<dbReference type="CDD" id="cd12884">
    <property type="entry name" value="SPRY_hnRNP"/>
    <property type="match status" value="1"/>
</dbReference>
<dbReference type="InterPro" id="IPR035778">
    <property type="entry name" value="SPRY_hnRNP_U"/>
</dbReference>
<comment type="subcellular location">
    <subcellularLocation>
        <location evidence="1">Nucleus</location>
    </subcellularLocation>
</comment>
<accession>A0AAV6FPP9</accession>
<feature type="compositionally biased region" description="Polar residues" evidence="3">
    <location>
        <begin position="15"/>
        <end position="39"/>
    </location>
</feature>
<dbReference type="GO" id="GO:0005634">
    <property type="term" value="C:nucleus"/>
    <property type="evidence" value="ECO:0007669"/>
    <property type="project" value="UniProtKB-SubCell"/>
</dbReference>
<proteinExistence type="predicted"/>
<gene>
    <name evidence="5" type="ORF">AALO_G00265320</name>
</gene>
<keyword evidence="6" id="KW-1185">Reference proteome</keyword>
<dbReference type="InterPro" id="IPR043136">
    <property type="entry name" value="B30.2/SPRY_sf"/>
</dbReference>
<feature type="region of interest" description="Disordered" evidence="3">
    <location>
        <begin position="1"/>
        <end position="39"/>
    </location>
</feature>
<protein>
    <recommendedName>
        <fullName evidence="4">B30.2/SPRY domain-containing protein</fullName>
    </recommendedName>
</protein>
<dbReference type="InterPro" id="IPR003877">
    <property type="entry name" value="SPRY_dom"/>
</dbReference>
<evidence type="ECO:0000256" key="1">
    <source>
        <dbReference type="ARBA" id="ARBA00004123"/>
    </source>
</evidence>
<dbReference type="GO" id="GO:0000380">
    <property type="term" value="P:alternative mRNA splicing, via spliceosome"/>
    <property type="evidence" value="ECO:0007669"/>
    <property type="project" value="TreeGrafter"/>
</dbReference>
<dbReference type="Gene3D" id="2.60.120.920">
    <property type="match status" value="1"/>
</dbReference>
<evidence type="ECO:0000313" key="5">
    <source>
        <dbReference type="EMBL" id="KAG5263481.1"/>
    </source>
</evidence>
<dbReference type="SMART" id="SM00449">
    <property type="entry name" value="SPRY"/>
    <property type="match status" value="1"/>
</dbReference>
<evidence type="ECO:0000313" key="6">
    <source>
        <dbReference type="Proteomes" id="UP000823561"/>
    </source>
</evidence>
<dbReference type="AlphaFoldDB" id="A0AAV6FPP9"/>
<feature type="region of interest" description="Disordered" evidence="3">
    <location>
        <begin position="461"/>
        <end position="486"/>
    </location>
</feature>
<evidence type="ECO:0000259" key="4">
    <source>
        <dbReference type="PROSITE" id="PS50188"/>
    </source>
</evidence>
<name>A0AAV6FPP9_9TELE</name>
<dbReference type="SUPFAM" id="SSF52540">
    <property type="entry name" value="P-loop containing nucleoside triphosphate hydrolases"/>
    <property type="match status" value="1"/>
</dbReference>
<organism evidence="5 6">
    <name type="scientific">Alosa alosa</name>
    <name type="common">allis shad</name>
    <dbReference type="NCBI Taxonomy" id="278164"/>
    <lineage>
        <taxon>Eukaryota</taxon>
        <taxon>Metazoa</taxon>
        <taxon>Chordata</taxon>
        <taxon>Craniata</taxon>
        <taxon>Vertebrata</taxon>
        <taxon>Euteleostomi</taxon>
        <taxon>Actinopterygii</taxon>
        <taxon>Neopterygii</taxon>
        <taxon>Teleostei</taxon>
        <taxon>Clupei</taxon>
        <taxon>Clupeiformes</taxon>
        <taxon>Clupeoidei</taxon>
        <taxon>Clupeidae</taxon>
        <taxon>Alosa</taxon>
    </lineage>
</organism>
<feature type="compositionally biased region" description="Basic residues" evidence="3">
    <location>
        <begin position="470"/>
        <end position="479"/>
    </location>
</feature>
<dbReference type="Proteomes" id="UP000823561">
    <property type="component" value="Chromosome 21"/>
</dbReference>
<evidence type="ECO:0000256" key="3">
    <source>
        <dbReference type="SAM" id="MobiDB-lite"/>
    </source>
</evidence>
<dbReference type="GO" id="GO:0003723">
    <property type="term" value="F:RNA binding"/>
    <property type="evidence" value="ECO:0007669"/>
    <property type="project" value="TreeGrafter"/>
</dbReference>
<dbReference type="InterPro" id="IPR013320">
    <property type="entry name" value="ConA-like_dom_sf"/>
</dbReference>
<dbReference type="SUPFAM" id="SSF49899">
    <property type="entry name" value="Concanavalin A-like lectins/glucanases"/>
    <property type="match status" value="1"/>
</dbReference>
<dbReference type="EMBL" id="JADWDJ010000021">
    <property type="protein sequence ID" value="KAG5263481.1"/>
    <property type="molecule type" value="Genomic_DNA"/>
</dbReference>
<dbReference type="InterPro" id="IPR027417">
    <property type="entry name" value="P-loop_NTPase"/>
</dbReference>
<dbReference type="InterPro" id="IPR001870">
    <property type="entry name" value="B30.2/SPRY"/>
</dbReference>
<sequence length="559" mass="63955">MHTNTSRAEDEHLQQLKSVDTTLCGPTTPLKNQGESQNNKRLLEGIRNRGYYEFKEEVQYNRAKNPESYTEVNEDNKVDDQLVVLDSYNSDLHFRVGEDGTSGQPFFWEKFPLLWSGCRLSHGVQYGKVSFEVKYMKRLVPCGLEKGMDPQPHVLRVGWSTDNPSLQLGETELSYAFDSRGRKVTQGREIDFGETFSEGDIISCYAWISDTEESELSFYKNGLSLGVAFRLEPSQLKGHTLYPHVLCKNCSVSLNLDPVGAPWYCGPVGFTPLPALQHHERTRAPQPPASREECEVVVMVGMPGSGKTRLAQAIMAQHPDKRYSLLSTDSVLACMRGAAQREVVLQQATQCLTQLIRVAAGKRRNYILDQANVYLSARRHKMLLFSGFRRRAVVVFPSDQEWKRRLAQQQREQCKQVPEEALLKLKVTFTLPETGDLLEEVLFVELPKEEAQRVLTRYKEEARQALPSPPKRKKHKRNRAPPPDWKLWNTSYKRHPGWMNPPPLAPPPYWGPPPGPDVYGQQRSRNYYGYPAAQWNPYYGGPPGYFSDRYYTNCVGQWY</sequence>
<evidence type="ECO:0000256" key="2">
    <source>
        <dbReference type="ARBA" id="ARBA00023242"/>
    </source>
</evidence>
<dbReference type="Gene3D" id="3.40.50.300">
    <property type="entry name" value="P-loop containing nucleotide triphosphate hydrolases"/>
    <property type="match status" value="1"/>
</dbReference>
<feature type="domain" description="B30.2/SPRY" evidence="4">
    <location>
        <begin position="63"/>
        <end position="261"/>
    </location>
</feature>
<comment type="caution">
    <text evidence="5">The sequence shown here is derived from an EMBL/GenBank/DDBJ whole genome shotgun (WGS) entry which is preliminary data.</text>
</comment>
<dbReference type="PROSITE" id="PS50188">
    <property type="entry name" value="B302_SPRY"/>
    <property type="match status" value="1"/>
</dbReference>
<dbReference type="Pfam" id="PF00622">
    <property type="entry name" value="SPRY"/>
    <property type="match status" value="1"/>
</dbReference>
<dbReference type="PANTHER" id="PTHR12381">
    <property type="entry name" value="HETEROGENEOUS NUCLEAR RIBONUCLEOPROTEIN U FAMILY MEMBER"/>
    <property type="match status" value="1"/>
</dbReference>